<dbReference type="Gene3D" id="3.40.50.1980">
    <property type="entry name" value="Nitrogenase molybdenum iron protein domain"/>
    <property type="match status" value="2"/>
</dbReference>
<organism evidence="3 4">
    <name type="scientific">Pseudomonas nitroreducens</name>
    <dbReference type="NCBI Taxonomy" id="46680"/>
    <lineage>
        <taxon>Bacteria</taxon>
        <taxon>Pseudomonadati</taxon>
        <taxon>Pseudomonadota</taxon>
        <taxon>Gammaproteobacteria</taxon>
        <taxon>Pseudomonadales</taxon>
        <taxon>Pseudomonadaceae</taxon>
        <taxon>Pseudomonas</taxon>
    </lineage>
</organism>
<evidence type="ECO:0000313" key="3">
    <source>
        <dbReference type="EMBL" id="OWP53044.1"/>
    </source>
</evidence>
<dbReference type="eggNOG" id="COG4558">
    <property type="taxonomic scope" value="Bacteria"/>
</dbReference>
<dbReference type="RefSeq" id="WP_088416402.1">
    <property type="nucleotide sequence ID" value="NZ_NJBA01000001.1"/>
</dbReference>
<sequence>MNTLTARALLAGLCIAATSALAEPLPQRWVSAGGSLSEWVVALGGEAKLVGVDTTSLHPASLQALPKIGYQRQLTAEGILELKPDILLGSEEMGPPPVLQQLRAAGVRIETLSAKADENTLRDTLQRLGELLGASDRARQMATDFDARLVAHSAWVKKALSAQTEPGVVLLVGHAGGNLLAAGQDTSGDWLIQHAGGRNLATHSGYRALSTEALAALNPQVLVLSDRALDGDQARAALTRQNPGLASTRALRDGRVLVLDPTLLVGGLGPRIPDGLASLSRAFYPSAQALNTESRP</sequence>
<dbReference type="PANTHER" id="PTHR30535:SF4">
    <property type="entry name" value="HEMIN-BINDING PERIPLASMIC PROTEIN HMUT"/>
    <property type="match status" value="1"/>
</dbReference>
<dbReference type="InterPro" id="IPR002491">
    <property type="entry name" value="ABC_transptr_periplasmic_BD"/>
</dbReference>
<dbReference type="Proteomes" id="UP000198145">
    <property type="component" value="Unassembled WGS sequence"/>
</dbReference>
<comment type="caution">
    <text evidence="3">The sequence shown here is derived from an EMBL/GenBank/DDBJ whole genome shotgun (WGS) entry which is preliminary data.</text>
</comment>
<gene>
    <name evidence="3" type="ORF">CEG18_04175</name>
</gene>
<feature type="signal peptide" evidence="1">
    <location>
        <begin position="1"/>
        <end position="22"/>
    </location>
</feature>
<dbReference type="SUPFAM" id="SSF53807">
    <property type="entry name" value="Helical backbone' metal receptor"/>
    <property type="match status" value="1"/>
</dbReference>
<name>A0A246FFE5_PSENT</name>
<accession>A0A246FFE5</accession>
<feature type="chain" id="PRO_5013190568" evidence="1">
    <location>
        <begin position="23"/>
        <end position="296"/>
    </location>
</feature>
<dbReference type="InterPro" id="IPR050902">
    <property type="entry name" value="ABC_Transporter_SBP"/>
</dbReference>
<protein>
    <submittedName>
        <fullName evidence="3">Hemin ABC transporter substrate-binding protein</fullName>
    </submittedName>
</protein>
<dbReference type="EMBL" id="NJBA01000001">
    <property type="protein sequence ID" value="OWP53044.1"/>
    <property type="molecule type" value="Genomic_DNA"/>
</dbReference>
<dbReference type="STRING" id="46680.GCA_000807755_05097"/>
<evidence type="ECO:0000259" key="2">
    <source>
        <dbReference type="PROSITE" id="PS50983"/>
    </source>
</evidence>
<dbReference type="PROSITE" id="PS50983">
    <property type="entry name" value="FE_B12_PBP"/>
    <property type="match status" value="1"/>
</dbReference>
<dbReference type="Pfam" id="PF01497">
    <property type="entry name" value="Peripla_BP_2"/>
    <property type="match status" value="1"/>
</dbReference>
<dbReference type="PANTHER" id="PTHR30535">
    <property type="entry name" value="VITAMIN B12-BINDING PROTEIN"/>
    <property type="match status" value="1"/>
</dbReference>
<feature type="domain" description="Fe/B12 periplasmic-binding" evidence="2">
    <location>
        <begin position="28"/>
        <end position="287"/>
    </location>
</feature>
<dbReference type="AlphaFoldDB" id="A0A246FFE5"/>
<reference evidence="3 4" key="1">
    <citation type="submission" date="2017-06" db="EMBL/GenBank/DDBJ databases">
        <title>Draft genome of Pseudomonas nitroreducens DF05.</title>
        <authorList>
            <person name="Iyer R."/>
        </authorList>
    </citation>
    <scope>NUCLEOTIDE SEQUENCE [LARGE SCALE GENOMIC DNA]</scope>
    <source>
        <strain evidence="3 4">DF05</strain>
    </source>
</reference>
<proteinExistence type="predicted"/>
<keyword evidence="1" id="KW-0732">Signal</keyword>
<evidence type="ECO:0000256" key="1">
    <source>
        <dbReference type="SAM" id="SignalP"/>
    </source>
</evidence>
<evidence type="ECO:0000313" key="4">
    <source>
        <dbReference type="Proteomes" id="UP000198145"/>
    </source>
</evidence>